<protein>
    <submittedName>
        <fullName evidence="2">HET-domain-containing protein</fullName>
    </submittedName>
</protein>
<dbReference type="AlphaFoldDB" id="A0A9P4JI01"/>
<feature type="domain" description="Heterokaryon incompatibility" evidence="1">
    <location>
        <begin position="21"/>
        <end position="105"/>
    </location>
</feature>
<evidence type="ECO:0000313" key="3">
    <source>
        <dbReference type="Proteomes" id="UP000799536"/>
    </source>
</evidence>
<dbReference type="Proteomes" id="UP000799536">
    <property type="component" value="Unassembled WGS sequence"/>
</dbReference>
<proteinExistence type="predicted"/>
<dbReference type="PANTHER" id="PTHR10622">
    <property type="entry name" value="HET DOMAIN-CONTAINING PROTEIN"/>
    <property type="match status" value="1"/>
</dbReference>
<dbReference type="PANTHER" id="PTHR10622:SF10">
    <property type="entry name" value="HET DOMAIN-CONTAINING PROTEIN"/>
    <property type="match status" value="1"/>
</dbReference>
<accession>A0A9P4JI01</accession>
<keyword evidence="3" id="KW-1185">Reference proteome</keyword>
<reference evidence="2" key="1">
    <citation type="journal article" date="2020" name="Stud. Mycol.">
        <title>101 Dothideomycetes genomes: a test case for predicting lifestyles and emergence of pathogens.</title>
        <authorList>
            <person name="Haridas S."/>
            <person name="Albert R."/>
            <person name="Binder M."/>
            <person name="Bloem J."/>
            <person name="Labutti K."/>
            <person name="Salamov A."/>
            <person name="Andreopoulos B."/>
            <person name="Baker S."/>
            <person name="Barry K."/>
            <person name="Bills G."/>
            <person name="Bluhm B."/>
            <person name="Cannon C."/>
            <person name="Castanera R."/>
            <person name="Culley D."/>
            <person name="Daum C."/>
            <person name="Ezra D."/>
            <person name="Gonzalez J."/>
            <person name="Henrissat B."/>
            <person name="Kuo A."/>
            <person name="Liang C."/>
            <person name="Lipzen A."/>
            <person name="Lutzoni F."/>
            <person name="Magnuson J."/>
            <person name="Mondo S."/>
            <person name="Nolan M."/>
            <person name="Ohm R."/>
            <person name="Pangilinan J."/>
            <person name="Park H.-J."/>
            <person name="Ramirez L."/>
            <person name="Alfaro M."/>
            <person name="Sun H."/>
            <person name="Tritt A."/>
            <person name="Yoshinaga Y."/>
            <person name="Zwiers L.-H."/>
            <person name="Turgeon B."/>
            <person name="Goodwin S."/>
            <person name="Spatafora J."/>
            <person name="Crous P."/>
            <person name="Grigoriev I."/>
        </authorList>
    </citation>
    <scope>NUCLEOTIDE SEQUENCE</scope>
    <source>
        <strain evidence="2">ATCC 74209</strain>
    </source>
</reference>
<dbReference type="Pfam" id="PF06985">
    <property type="entry name" value="HET"/>
    <property type="match status" value="1"/>
</dbReference>
<dbReference type="InterPro" id="IPR010730">
    <property type="entry name" value="HET"/>
</dbReference>
<evidence type="ECO:0000259" key="1">
    <source>
        <dbReference type="Pfam" id="PF06985"/>
    </source>
</evidence>
<organism evidence="2 3">
    <name type="scientific">Delitschia confertaspora ATCC 74209</name>
    <dbReference type="NCBI Taxonomy" id="1513339"/>
    <lineage>
        <taxon>Eukaryota</taxon>
        <taxon>Fungi</taxon>
        <taxon>Dikarya</taxon>
        <taxon>Ascomycota</taxon>
        <taxon>Pezizomycotina</taxon>
        <taxon>Dothideomycetes</taxon>
        <taxon>Pleosporomycetidae</taxon>
        <taxon>Pleosporales</taxon>
        <taxon>Delitschiaceae</taxon>
        <taxon>Delitschia</taxon>
    </lineage>
</organism>
<gene>
    <name evidence="2" type="ORF">GQ43DRAFT_442167</name>
</gene>
<dbReference type="OrthoDB" id="20872at2759"/>
<evidence type="ECO:0000313" key="2">
    <source>
        <dbReference type="EMBL" id="KAF2199771.1"/>
    </source>
</evidence>
<sequence length="526" mass="60064">MRLLNAHTLKLESFSSNIPPYVILSHTWSEGEVTFEDIDKPHAPYMPGYGKIKYCCEQAVSDGFEYVWIDTCCIDKRSSSELSEAINSMYRWYWDADICYAYLADVLSGEVTSRFGDSRWFTRGWTLQELLAPSVVEFYTSDWERIGTKSSLLDAVSYATGIEHGFLCDRRNVTHASIAERFSWASSRETTREEDTAYCLLGIFDINMPLLYGEGKKAFVRLQLELMKVSSDHSIFAWIGAQKTDCTVHRNCLSHSPTAFVSGGNIQTCGIRKGSSYAMTNRGIQIELPLWQDPNSPTLFLALLNCSFQGPRHTAERVGIWLKQSEEDNERYERLYVKLIERISVERTQQFGFRKIYLVGFEGALYDNIARKAPHIIRFTQFPADQDRYQVQFLGKKLIEPNPPTMMLEDLPELPLYDDATGLLLSNQTHRILIAFGILAGTFWLHLDPDCRNNDFSYGNIQNEAVDATDTDQSLLFRDCVTETLPGGGKIVVAAKKRRYGAILVWDLEVFVKRENVERSEELGME</sequence>
<dbReference type="EMBL" id="ML994056">
    <property type="protein sequence ID" value="KAF2199771.1"/>
    <property type="molecule type" value="Genomic_DNA"/>
</dbReference>
<comment type="caution">
    <text evidence="2">The sequence shown here is derived from an EMBL/GenBank/DDBJ whole genome shotgun (WGS) entry which is preliminary data.</text>
</comment>
<name>A0A9P4JI01_9PLEO</name>